<evidence type="ECO:0000256" key="2">
    <source>
        <dbReference type="ARBA" id="ARBA00022692"/>
    </source>
</evidence>
<evidence type="ECO:0000256" key="3">
    <source>
        <dbReference type="ARBA" id="ARBA00022741"/>
    </source>
</evidence>
<dbReference type="Pfam" id="PF00664">
    <property type="entry name" value="ABC_membrane"/>
    <property type="match status" value="1"/>
</dbReference>
<dbReference type="Proteomes" id="UP000294558">
    <property type="component" value="Unassembled WGS sequence"/>
</dbReference>
<dbReference type="InterPro" id="IPR003439">
    <property type="entry name" value="ABC_transporter-like_ATP-bd"/>
</dbReference>
<evidence type="ECO:0000259" key="8">
    <source>
        <dbReference type="PROSITE" id="PS50893"/>
    </source>
</evidence>
<evidence type="ECO:0000256" key="7">
    <source>
        <dbReference type="SAM" id="Phobius"/>
    </source>
</evidence>
<dbReference type="CDD" id="cd03228">
    <property type="entry name" value="ABCC_MRP_Like"/>
    <property type="match status" value="1"/>
</dbReference>
<dbReference type="PANTHER" id="PTHR24221">
    <property type="entry name" value="ATP-BINDING CASSETTE SUB-FAMILY B"/>
    <property type="match status" value="1"/>
</dbReference>
<dbReference type="PANTHER" id="PTHR24221:SF423">
    <property type="entry name" value="ABC TRANSPORTER"/>
    <property type="match status" value="1"/>
</dbReference>
<keyword evidence="5 7" id="KW-1133">Transmembrane helix</keyword>
<feature type="transmembrane region" description="Helical" evidence="7">
    <location>
        <begin position="18"/>
        <end position="39"/>
    </location>
</feature>
<keyword evidence="3" id="KW-0547">Nucleotide-binding</keyword>
<keyword evidence="11" id="KW-1185">Reference proteome</keyword>
<dbReference type="EMBL" id="SOAU01000001">
    <property type="protein sequence ID" value="TDT16751.1"/>
    <property type="molecule type" value="Genomic_DNA"/>
</dbReference>
<dbReference type="GO" id="GO:0005886">
    <property type="term" value="C:plasma membrane"/>
    <property type="evidence" value="ECO:0007669"/>
    <property type="project" value="UniProtKB-SubCell"/>
</dbReference>
<keyword evidence="2 7" id="KW-0812">Transmembrane</keyword>
<feature type="transmembrane region" description="Helical" evidence="7">
    <location>
        <begin position="54"/>
        <end position="79"/>
    </location>
</feature>
<evidence type="ECO:0000256" key="4">
    <source>
        <dbReference type="ARBA" id="ARBA00022840"/>
    </source>
</evidence>
<reference evidence="10 11" key="1">
    <citation type="submission" date="2019-03" db="EMBL/GenBank/DDBJ databases">
        <title>Sequencing the genomes of 1000 actinobacteria strains.</title>
        <authorList>
            <person name="Klenk H.-P."/>
        </authorList>
    </citation>
    <scope>NUCLEOTIDE SEQUENCE [LARGE SCALE GENOMIC DNA]</scope>
    <source>
        <strain evidence="10 11">DSM 18936</strain>
    </source>
</reference>
<comment type="caution">
    <text evidence="10">The sequence shown here is derived from an EMBL/GenBank/DDBJ whole genome shotgun (WGS) entry which is preliminary data.</text>
</comment>
<dbReference type="InterPro" id="IPR003593">
    <property type="entry name" value="AAA+_ATPase"/>
</dbReference>
<feature type="transmembrane region" description="Helical" evidence="7">
    <location>
        <begin position="156"/>
        <end position="176"/>
    </location>
</feature>
<keyword evidence="4 10" id="KW-0067">ATP-binding</keyword>
<feature type="domain" description="ABC transmembrane type-1" evidence="9">
    <location>
        <begin position="24"/>
        <end position="287"/>
    </location>
</feature>
<dbReference type="RefSeq" id="WP_133869094.1">
    <property type="nucleotide sequence ID" value="NZ_SOAU01000001.1"/>
</dbReference>
<evidence type="ECO:0000259" key="9">
    <source>
        <dbReference type="PROSITE" id="PS50929"/>
    </source>
</evidence>
<accession>A0A4R7I019</accession>
<evidence type="ECO:0000256" key="5">
    <source>
        <dbReference type="ARBA" id="ARBA00022989"/>
    </source>
</evidence>
<keyword evidence="6 7" id="KW-0472">Membrane</keyword>
<name>A0A4R7I019_9ACTN</name>
<dbReference type="InterPro" id="IPR027417">
    <property type="entry name" value="P-loop_NTPase"/>
</dbReference>
<proteinExistence type="predicted"/>
<dbReference type="Pfam" id="PF00005">
    <property type="entry name" value="ABC_tran"/>
    <property type="match status" value="1"/>
</dbReference>
<evidence type="ECO:0000313" key="11">
    <source>
        <dbReference type="Proteomes" id="UP000294558"/>
    </source>
</evidence>
<dbReference type="OrthoDB" id="9770415at2"/>
<sequence length="563" mass="60470">MNAWTLAWRVSQHDRRTFWAGEGLFVLFFVFPVGIGWVLGRAFDAVEAGDVDAAVWWVVALVVLEIGRMATIHAAALVWTRVWLQMQTFLRANLLTAQVASGGVEAGQPVGSAGEAVTHFRDDAEDVARFVDGMVDVSAGLVFTVLAGIVMGLTDLAAALILIVPLVVVGVATKALDSRIKQYRVADREATAAVTGLVGDMMAAATTVKANDATEPLLDRLDDLVERRRTTAVRDRVLEECLEAFTRGVADVGLALVLLVGAGSLAAGTFSVGDVALFTAYLGWLGFLPRMMGRALARQKQAAVAFERMRHLVADGDVRRTVTPRHLPIKIGDERVRPAVERPERVPLDRLDVVGLSARYPGGGGVTEIDLSVGRGEFVVVTGEIGAGKSTLLRAILGLAWQADVTGDVRWNGDTLDDRAAFLVPPNAAFLPQVPQLVSDSLAENIAFGDADLDEIRRALSLAMLGDDVNGWADREDTVIGPRGLRLSGGQRQRLAGARAVVHRPELVVLDDVSSALDVETELQLWQNLADAGLTVLAVSHRAVAFERADRVVRLERGRTTPA</sequence>
<feature type="transmembrane region" description="Helical" evidence="7">
    <location>
        <begin position="268"/>
        <end position="288"/>
    </location>
</feature>
<dbReference type="InterPro" id="IPR036640">
    <property type="entry name" value="ABC1_TM_sf"/>
</dbReference>
<dbReference type="InterPro" id="IPR011527">
    <property type="entry name" value="ABC1_TM_dom"/>
</dbReference>
<organism evidence="10 11">
    <name type="scientific">Ilumatobacter fluminis</name>
    <dbReference type="NCBI Taxonomy" id="467091"/>
    <lineage>
        <taxon>Bacteria</taxon>
        <taxon>Bacillati</taxon>
        <taxon>Actinomycetota</taxon>
        <taxon>Acidimicrobiia</taxon>
        <taxon>Acidimicrobiales</taxon>
        <taxon>Ilumatobacteraceae</taxon>
        <taxon>Ilumatobacter</taxon>
    </lineage>
</organism>
<evidence type="ECO:0000313" key="10">
    <source>
        <dbReference type="EMBL" id="TDT16751.1"/>
    </source>
</evidence>
<dbReference type="Gene3D" id="3.40.50.300">
    <property type="entry name" value="P-loop containing nucleotide triphosphate hydrolases"/>
    <property type="match status" value="1"/>
</dbReference>
<gene>
    <name evidence="10" type="ORF">BDK89_2348</name>
</gene>
<dbReference type="GO" id="GO:0016887">
    <property type="term" value="F:ATP hydrolysis activity"/>
    <property type="evidence" value="ECO:0007669"/>
    <property type="project" value="InterPro"/>
</dbReference>
<comment type="subcellular location">
    <subcellularLocation>
        <location evidence="1">Cell membrane</location>
        <topology evidence="1">Multi-pass membrane protein</topology>
    </subcellularLocation>
</comment>
<dbReference type="InterPro" id="IPR039421">
    <property type="entry name" value="Type_1_exporter"/>
</dbReference>
<dbReference type="SMART" id="SM00382">
    <property type="entry name" value="AAA"/>
    <property type="match status" value="1"/>
</dbReference>
<evidence type="ECO:0000256" key="1">
    <source>
        <dbReference type="ARBA" id="ARBA00004651"/>
    </source>
</evidence>
<dbReference type="SUPFAM" id="SSF90123">
    <property type="entry name" value="ABC transporter transmembrane region"/>
    <property type="match status" value="1"/>
</dbReference>
<dbReference type="Gene3D" id="1.20.1560.10">
    <property type="entry name" value="ABC transporter type 1, transmembrane domain"/>
    <property type="match status" value="1"/>
</dbReference>
<dbReference type="AlphaFoldDB" id="A0A4R7I019"/>
<feature type="transmembrane region" description="Helical" evidence="7">
    <location>
        <begin position="130"/>
        <end position="150"/>
    </location>
</feature>
<dbReference type="PROSITE" id="PS50893">
    <property type="entry name" value="ABC_TRANSPORTER_2"/>
    <property type="match status" value="1"/>
</dbReference>
<protein>
    <submittedName>
        <fullName evidence="10">ATP-binding cassette subfamily B protein</fullName>
    </submittedName>
</protein>
<dbReference type="GO" id="GO:0140359">
    <property type="term" value="F:ABC-type transporter activity"/>
    <property type="evidence" value="ECO:0007669"/>
    <property type="project" value="InterPro"/>
</dbReference>
<feature type="domain" description="ABC transporter" evidence="8">
    <location>
        <begin position="351"/>
        <end position="563"/>
    </location>
</feature>
<dbReference type="SUPFAM" id="SSF52540">
    <property type="entry name" value="P-loop containing nucleoside triphosphate hydrolases"/>
    <property type="match status" value="1"/>
</dbReference>
<dbReference type="PROSITE" id="PS50929">
    <property type="entry name" value="ABC_TM1F"/>
    <property type="match status" value="1"/>
</dbReference>
<dbReference type="GO" id="GO:0005524">
    <property type="term" value="F:ATP binding"/>
    <property type="evidence" value="ECO:0007669"/>
    <property type="project" value="UniProtKB-KW"/>
</dbReference>
<evidence type="ECO:0000256" key="6">
    <source>
        <dbReference type="ARBA" id="ARBA00023136"/>
    </source>
</evidence>